<organism evidence="4 5">
    <name type="scientific">Toxocara canis</name>
    <name type="common">Canine roundworm</name>
    <dbReference type="NCBI Taxonomy" id="6265"/>
    <lineage>
        <taxon>Eukaryota</taxon>
        <taxon>Metazoa</taxon>
        <taxon>Ecdysozoa</taxon>
        <taxon>Nematoda</taxon>
        <taxon>Chromadorea</taxon>
        <taxon>Rhabditida</taxon>
        <taxon>Spirurina</taxon>
        <taxon>Ascaridomorpha</taxon>
        <taxon>Ascaridoidea</taxon>
        <taxon>Toxocaridae</taxon>
        <taxon>Toxocara</taxon>
    </lineage>
</organism>
<dbReference type="InterPro" id="IPR050425">
    <property type="entry name" value="NAD(P)_dehydrat-like"/>
</dbReference>
<comment type="similarity">
    <text evidence="2">Belongs to the NAD(P)-dependent epimerase/dehydratase family. Dihydroflavonol-4-reductase subfamily.</text>
</comment>
<proteinExistence type="inferred from homology"/>
<evidence type="ECO:0000256" key="2">
    <source>
        <dbReference type="ARBA" id="ARBA00023445"/>
    </source>
</evidence>
<keyword evidence="1" id="KW-0560">Oxidoreductase</keyword>
<accession>A0A0B2VSI2</accession>
<dbReference type="Proteomes" id="UP000031036">
    <property type="component" value="Unassembled WGS sequence"/>
</dbReference>
<protein>
    <submittedName>
        <fullName evidence="4">Uncharacterized oxidoreductase</fullName>
    </submittedName>
</protein>
<dbReference type="SUPFAM" id="SSF51735">
    <property type="entry name" value="NAD(P)-binding Rossmann-fold domains"/>
    <property type="match status" value="1"/>
</dbReference>
<feature type="domain" description="NAD-dependent epimerase/dehydratase" evidence="3">
    <location>
        <begin position="14"/>
        <end position="281"/>
    </location>
</feature>
<dbReference type="OMA" id="RYILGHQ"/>
<dbReference type="InterPro" id="IPR001509">
    <property type="entry name" value="Epimerase_deHydtase"/>
</dbReference>
<gene>
    <name evidence="4" type="primary">YDR541C</name>
    <name evidence="4" type="ORF">Tcan_11389</name>
</gene>
<reference evidence="4 5" key="1">
    <citation type="submission" date="2014-11" db="EMBL/GenBank/DDBJ databases">
        <title>Genetic blueprint of the zoonotic pathogen Toxocara canis.</title>
        <authorList>
            <person name="Zhu X.-Q."/>
            <person name="Korhonen P.K."/>
            <person name="Cai H."/>
            <person name="Young N.D."/>
            <person name="Nejsum P."/>
            <person name="von Samson-Himmelstjerna G."/>
            <person name="Boag P.R."/>
            <person name="Tan P."/>
            <person name="Li Q."/>
            <person name="Min J."/>
            <person name="Yang Y."/>
            <person name="Wang X."/>
            <person name="Fang X."/>
            <person name="Hall R.S."/>
            <person name="Hofmann A."/>
            <person name="Sternberg P.W."/>
            <person name="Jex A.R."/>
            <person name="Gasser R.B."/>
        </authorList>
    </citation>
    <scope>NUCLEOTIDE SEQUENCE [LARGE SCALE GENOMIC DNA]</scope>
    <source>
        <strain evidence="4">PN_DK_2014</strain>
    </source>
</reference>
<keyword evidence="5" id="KW-1185">Reference proteome</keyword>
<dbReference type="STRING" id="6265.A0A0B2VSI2"/>
<sequence>MSDDVQSTQPKLRVLVTGASGYIALHCVQQLLEAGYLVRGTVRNLRNSAKITPLRDLTHSSERLELAEADLECPEHWPRSITPLRDLTHSSERLELAEADLECPEHWPSVIDGCDYILHVASPWPIVADEHTVTVAVEGTSNVLKVAATIPTIKKVVLTSSCVAINDGHKNGSRVFNEDCWTDLQNAKVENYARSKTLAEKTAWDFWNTLEPTTRFQLTVINPTFVVGPVLSDQSHGSATIMARMMDVRSCPASPKVSLGMVDVRDVARAHIRAMVTSESDGQRILVTATPSVWFADIARWLGEEFRDQGYKISPIIAPNWALRLYNKTKIDPQIDALMRRLGPELRFDNSKSKNLLKMEYTSPQKSVIDMMYSMIEHGLVKRTSKYKPRVCDRKPNTSIAV</sequence>
<dbReference type="PANTHER" id="PTHR10366">
    <property type="entry name" value="NAD DEPENDENT EPIMERASE/DEHYDRATASE"/>
    <property type="match status" value="1"/>
</dbReference>
<dbReference type="CDD" id="cd05227">
    <property type="entry name" value="AR_SDR_e"/>
    <property type="match status" value="1"/>
</dbReference>
<dbReference type="InterPro" id="IPR036291">
    <property type="entry name" value="NAD(P)-bd_dom_sf"/>
</dbReference>
<dbReference type="OrthoDB" id="2735536at2759"/>
<dbReference type="Pfam" id="PF01370">
    <property type="entry name" value="Epimerase"/>
    <property type="match status" value="1"/>
</dbReference>
<evidence type="ECO:0000256" key="1">
    <source>
        <dbReference type="ARBA" id="ARBA00023002"/>
    </source>
</evidence>
<dbReference type="EMBL" id="JPKZ01000906">
    <property type="protein sequence ID" value="KHN84663.1"/>
    <property type="molecule type" value="Genomic_DNA"/>
</dbReference>
<dbReference type="Gene3D" id="3.40.50.720">
    <property type="entry name" value="NAD(P)-binding Rossmann-like Domain"/>
    <property type="match status" value="2"/>
</dbReference>
<evidence type="ECO:0000313" key="5">
    <source>
        <dbReference type="Proteomes" id="UP000031036"/>
    </source>
</evidence>
<comment type="caution">
    <text evidence="4">The sequence shown here is derived from an EMBL/GenBank/DDBJ whole genome shotgun (WGS) entry which is preliminary data.</text>
</comment>
<dbReference type="GO" id="GO:0016616">
    <property type="term" value="F:oxidoreductase activity, acting on the CH-OH group of donors, NAD or NADP as acceptor"/>
    <property type="evidence" value="ECO:0007669"/>
    <property type="project" value="TreeGrafter"/>
</dbReference>
<name>A0A0B2VSI2_TOXCA</name>
<evidence type="ECO:0000313" key="4">
    <source>
        <dbReference type="EMBL" id="KHN84663.1"/>
    </source>
</evidence>
<evidence type="ECO:0000259" key="3">
    <source>
        <dbReference type="Pfam" id="PF01370"/>
    </source>
</evidence>
<dbReference type="AlphaFoldDB" id="A0A0B2VSI2"/>
<dbReference type="PANTHER" id="PTHR10366:SF564">
    <property type="entry name" value="STEROL-4-ALPHA-CARBOXYLATE 3-DEHYDROGENASE, DECARBOXYLATING"/>
    <property type="match status" value="1"/>
</dbReference>